<sequence>MQAAGTAALPIHCAGRSVDSTLYSWCLDLPVYHYTITCGQLVKVNGSTLHDRFRPPYNEWSVTVLLVRTATALALNEATPLRSTLHPLGARGFRLLGRRGRPVGRNPHLCRQQAAGRGGSAVAAKRNGQPRRGSLVASPGAARRGAWRGSGTARSRPRPSEGETGARRAMRACDQTAGVRPAGHGHGHGRQLSVRPKARSAAGACLNSLLSMQEGVIARSECAGTSAGDG</sequence>
<feature type="compositionally biased region" description="Low complexity" evidence="1">
    <location>
        <begin position="137"/>
        <end position="154"/>
    </location>
</feature>
<evidence type="ECO:0000256" key="1">
    <source>
        <dbReference type="SAM" id="MobiDB-lite"/>
    </source>
</evidence>
<reference evidence="2" key="1">
    <citation type="submission" date="2018-04" db="EMBL/GenBank/DDBJ databases">
        <title>WGS assembly of Panicum hallii.</title>
        <authorList>
            <person name="Lovell J."/>
            <person name="Jenkins J."/>
            <person name="Lowry D."/>
            <person name="Mamidi S."/>
            <person name="Sreedasyam A."/>
            <person name="Weng X."/>
            <person name="Barry K."/>
            <person name="Bonette J."/>
            <person name="Campitelli B."/>
            <person name="Daum C."/>
            <person name="Gordon S."/>
            <person name="Gould B."/>
            <person name="Lipzen A."/>
            <person name="Macqueen A."/>
            <person name="Palacio-Mejia J."/>
            <person name="Plott C."/>
            <person name="Shakirov E."/>
            <person name="Shu S."/>
            <person name="Yoshinaga Y."/>
            <person name="Zane M."/>
            <person name="Rokhsar D."/>
            <person name="Grimwood J."/>
            <person name="Schmutz J."/>
            <person name="Juenger T."/>
        </authorList>
    </citation>
    <scope>NUCLEOTIDE SEQUENCE [LARGE SCALE GENOMIC DNA]</scope>
    <source>
        <strain evidence="2">FIL2</strain>
    </source>
</reference>
<organism evidence="2">
    <name type="scientific">Panicum hallii</name>
    <dbReference type="NCBI Taxonomy" id="206008"/>
    <lineage>
        <taxon>Eukaryota</taxon>
        <taxon>Viridiplantae</taxon>
        <taxon>Streptophyta</taxon>
        <taxon>Embryophyta</taxon>
        <taxon>Tracheophyta</taxon>
        <taxon>Spermatophyta</taxon>
        <taxon>Magnoliopsida</taxon>
        <taxon>Liliopsida</taxon>
        <taxon>Poales</taxon>
        <taxon>Poaceae</taxon>
        <taxon>PACMAD clade</taxon>
        <taxon>Panicoideae</taxon>
        <taxon>Panicodae</taxon>
        <taxon>Paniceae</taxon>
        <taxon>Panicinae</taxon>
        <taxon>Panicum</taxon>
        <taxon>Panicum sect. Panicum</taxon>
    </lineage>
</organism>
<gene>
    <name evidence="2" type="ORF">PAHAL_4G073000</name>
</gene>
<dbReference type="AlphaFoldDB" id="A0A2T8JC33"/>
<proteinExistence type="predicted"/>
<feature type="region of interest" description="Disordered" evidence="1">
    <location>
        <begin position="104"/>
        <end position="170"/>
    </location>
</feature>
<dbReference type="Proteomes" id="UP000243499">
    <property type="component" value="Chromosome 4"/>
</dbReference>
<accession>A0A2T8JC33</accession>
<dbReference type="EMBL" id="CM008049">
    <property type="protein sequence ID" value="PVH47480.1"/>
    <property type="molecule type" value="Genomic_DNA"/>
</dbReference>
<name>A0A2T8JC33_9POAL</name>
<protein>
    <submittedName>
        <fullName evidence="2">Uncharacterized protein</fullName>
    </submittedName>
</protein>
<dbReference type="Gramene" id="PVH47480">
    <property type="protein sequence ID" value="PVH47480"/>
    <property type="gene ID" value="PAHAL_4G073000"/>
</dbReference>
<evidence type="ECO:0000313" key="2">
    <source>
        <dbReference type="EMBL" id="PVH47480.1"/>
    </source>
</evidence>